<reference evidence="7" key="1">
    <citation type="journal article" date="2019" name="Int. J. Syst. Evol. Microbiol.">
        <title>The Global Catalogue of Microorganisms (GCM) 10K type strain sequencing project: providing services to taxonomists for standard genome sequencing and annotation.</title>
        <authorList>
            <consortium name="The Broad Institute Genomics Platform"/>
            <consortium name="The Broad Institute Genome Sequencing Center for Infectious Disease"/>
            <person name="Wu L."/>
            <person name="Ma J."/>
        </authorList>
    </citation>
    <scope>NUCLEOTIDE SEQUENCE [LARGE SCALE GENOMIC DNA]</scope>
    <source>
        <strain evidence="7">JCM 17841</strain>
    </source>
</reference>
<gene>
    <name evidence="6" type="ORF">GCM10023172_31710</name>
</gene>
<protein>
    <recommendedName>
        <fullName evidence="5">Heparinase II/III-like C-terminal domain-containing protein</fullName>
    </recommendedName>
</protein>
<evidence type="ECO:0000259" key="5">
    <source>
        <dbReference type="Pfam" id="PF07940"/>
    </source>
</evidence>
<organism evidence="6 7">
    <name type="scientific">Hymenobacter ginsengisoli</name>
    <dbReference type="NCBI Taxonomy" id="1051626"/>
    <lineage>
        <taxon>Bacteria</taxon>
        <taxon>Pseudomonadati</taxon>
        <taxon>Bacteroidota</taxon>
        <taxon>Cytophagia</taxon>
        <taxon>Cytophagales</taxon>
        <taxon>Hymenobacteraceae</taxon>
        <taxon>Hymenobacter</taxon>
    </lineage>
</organism>
<dbReference type="NCBIfam" id="TIGR04183">
    <property type="entry name" value="Por_Secre_tail"/>
    <property type="match status" value="1"/>
</dbReference>
<dbReference type="Proteomes" id="UP001501243">
    <property type="component" value="Unassembled WGS sequence"/>
</dbReference>
<dbReference type="EMBL" id="BAABGQ010000008">
    <property type="protein sequence ID" value="GAA4504807.1"/>
    <property type="molecule type" value="Genomic_DNA"/>
</dbReference>
<dbReference type="Gene3D" id="2.60.40.10">
    <property type="entry name" value="Immunoglobulins"/>
    <property type="match status" value="1"/>
</dbReference>
<dbReference type="PANTHER" id="PTHR39210">
    <property type="entry name" value="HEPARIN-SULFATE LYASE"/>
    <property type="match status" value="1"/>
</dbReference>
<evidence type="ECO:0000313" key="6">
    <source>
        <dbReference type="EMBL" id="GAA4504807.1"/>
    </source>
</evidence>
<dbReference type="Gene3D" id="1.50.10.100">
    <property type="entry name" value="Chondroitin AC/alginate lyase"/>
    <property type="match status" value="1"/>
</dbReference>
<dbReference type="Pfam" id="PF07940">
    <property type="entry name" value="Hepar_II_III_C"/>
    <property type="match status" value="1"/>
</dbReference>
<dbReference type="Gene3D" id="2.70.98.70">
    <property type="match status" value="1"/>
</dbReference>
<evidence type="ECO:0000313" key="7">
    <source>
        <dbReference type="Proteomes" id="UP001501243"/>
    </source>
</evidence>
<proteinExistence type="predicted"/>
<evidence type="ECO:0000256" key="4">
    <source>
        <dbReference type="ARBA" id="ARBA00023239"/>
    </source>
</evidence>
<dbReference type="InterPro" id="IPR013783">
    <property type="entry name" value="Ig-like_fold"/>
</dbReference>
<evidence type="ECO:0000256" key="3">
    <source>
        <dbReference type="ARBA" id="ARBA00022764"/>
    </source>
</evidence>
<dbReference type="PANTHER" id="PTHR39210:SF1">
    <property type="entry name" value="HEPARIN-SULFATE LYASE"/>
    <property type="match status" value="1"/>
</dbReference>
<comment type="caution">
    <text evidence="6">The sequence shown here is derived from an EMBL/GenBank/DDBJ whole genome shotgun (WGS) entry which is preliminary data.</text>
</comment>
<dbReference type="InterPro" id="IPR012480">
    <property type="entry name" value="Hepar_II_III_C"/>
</dbReference>
<keyword evidence="2" id="KW-0732">Signal</keyword>
<evidence type="ECO:0000256" key="1">
    <source>
        <dbReference type="ARBA" id="ARBA00004418"/>
    </source>
</evidence>
<keyword evidence="4" id="KW-0456">Lyase</keyword>
<sequence length="942" mass="99807">MEQVREGLAIPSSQALYAGLYADVQGAPTTDNTSATGRRARATFAKNAAFVVLLGRQPVGVGLAPLPPAQRAALVATTQALLESINTNVEVFATWTGTTPYTEWQWRSKELIDYLIAYDLLRGAGETTATLGASQARLQEFAGNLYQQATTPFMGFTFFGTIKNNHALMTAAALGTAAVVLSEAGSPDRTRQPAAWAGAGLYQIDNVLWRDAQRQSDSTQVAGYAEGPYYCKYALLNCLPFFRALGNFLPDARQAYTFGASTRSIQNPYFDPKYTRLYDWLTAIMLPDGRLPALEDSYVDMAMPELALTGQGRYVQPLALSSLTGSPMNSLTAQLRDATVDMRAAYLAAALGPAALPYPALTVLPASGNLIFRTRSDSAATYLHLYGRGGLAQANAGGHSQGDAGSFLLYAHGQLLALDPGYLSYARRAEVGQATNHNLVLVDGAGPAIGTPGAASPVQSTIQHALQTSQLTYGEVQTAYQGASVVRRALFVRNSYFLLADEVRAAAPHTYTWQLHGAGLAGGSASTGTFADSLAQHEGTWQKNGASLLAHVTATGGATAYSTATNVHETTYNTAENHTTLLVQQSGRAQTQFLAALYPYANGARPRFRTTSTAGTAALARTGGAYTDVAFTQADTLLQADASGLLPQVVRADGQLNFYSADSTGGFAQLFMVQGTSLYLDTTTVARATNRATISWQKSSPTGYAGSVSRATSLVLALASAPASATGPGLTSSYYDAARHQLQLSFSQASAFVVQLATPAPLPVVLTAFTARRQAAGRVALAWQTASELASQGFAVQRQLQPGAAFETLGFVPSQGHAQQPARYAYVDGFAPHATVYYRLQQVENNGATTYSPVVAVAAAPAAAALLAWPQPAQHTLWVQYTDPLTVVSLRLLDATGRVVYQACFQQQTQLDVSALGAGLYYLQAQDATGQPLASQKILLTR</sequence>
<comment type="subcellular location">
    <subcellularLocation>
        <location evidence="1">Periplasm</location>
    </subcellularLocation>
</comment>
<keyword evidence="3" id="KW-0574">Periplasm</keyword>
<evidence type="ECO:0000256" key="2">
    <source>
        <dbReference type="ARBA" id="ARBA00022729"/>
    </source>
</evidence>
<name>A0ABP8QLU4_9BACT</name>
<dbReference type="InterPro" id="IPR026444">
    <property type="entry name" value="Secre_tail"/>
</dbReference>
<dbReference type="SUPFAM" id="SSF48230">
    <property type="entry name" value="Chondroitin AC/alginate lyase"/>
    <property type="match status" value="1"/>
</dbReference>
<keyword evidence="7" id="KW-1185">Reference proteome</keyword>
<dbReference type="InterPro" id="IPR008929">
    <property type="entry name" value="Chondroitin_lyas"/>
</dbReference>
<accession>A0ABP8QLU4</accession>
<feature type="domain" description="Heparinase II/III-like C-terminal" evidence="5">
    <location>
        <begin position="391"/>
        <end position="587"/>
    </location>
</feature>